<evidence type="ECO:0000313" key="4">
    <source>
        <dbReference type="Proteomes" id="UP000619376"/>
    </source>
</evidence>
<feature type="domain" description="Glycosyl transferase family 1" evidence="1">
    <location>
        <begin position="192"/>
        <end position="324"/>
    </location>
</feature>
<dbReference type="CDD" id="cd03802">
    <property type="entry name" value="GT4_AviGT4-like"/>
    <property type="match status" value="1"/>
</dbReference>
<evidence type="ECO:0000313" key="3">
    <source>
        <dbReference type="EMBL" id="GHF36099.1"/>
    </source>
</evidence>
<sequence>MPLPAVVGHASGVRHPLARHPHEDRPLRIGMLAPIAWRVPPRHYGPWERVVSLLTEGLVAAGADVTLYATQDALTSARLSAVVPAPYEETPGMDVKVWEGLHLAHAFGDAARVDVLHNHADFLPLMFASLVTTPTITTIHGFSGAAILPAYTAYADRLAFVSISDADRSPALPYVATVYHGIDLGEFTYRAAPDDPPYLAFLGRLHPDKGAADAIRVACAAGLPLKLAGIIHDRAYFDREIEPQLGGDITYLGSVGPPERDRLLGGAAALLHLIHFDEPFGLSVLEAMACGTPVIAYGRGSMRELIDDGVSGFVVPDEAAAVIAVHALDGLDRAAVRARAETFSVARMVDGYLRVYRQLILGRVSS</sequence>
<protein>
    <submittedName>
        <fullName evidence="3">Glycosyl transferase</fullName>
    </submittedName>
</protein>
<dbReference type="SUPFAM" id="SSF53756">
    <property type="entry name" value="UDP-Glycosyltransferase/glycogen phosphorylase"/>
    <property type="match status" value="1"/>
</dbReference>
<dbReference type="PANTHER" id="PTHR12526">
    <property type="entry name" value="GLYCOSYLTRANSFERASE"/>
    <property type="match status" value="1"/>
</dbReference>
<evidence type="ECO:0000259" key="2">
    <source>
        <dbReference type="Pfam" id="PF13439"/>
    </source>
</evidence>
<dbReference type="InterPro" id="IPR001296">
    <property type="entry name" value="Glyco_trans_1"/>
</dbReference>
<evidence type="ECO:0000259" key="1">
    <source>
        <dbReference type="Pfam" id="PF00534"/>
    </source>
</evidence>
<dbReference type="EMBL" id="BNAJ01000002">
    <property type="protein sequence ID" value="GHF36099.1"/>
    <property type="molecule type" value="Genomic_DNA"/>
</dbReference>
<gene>
    <name evidence="3" type="ORF">GCM10017781_10860</name>
</gene>
<dbReference type="InterPro" id="IPR028098">
    <property type="entry name" value="Glyco_trans_4-like_N"/>
</dbReference>
<dbReference type="PANTHER" id="PTHR12526:SF595">
    <property type="entry name" value="BLL5217 PROTEIN"/>
    <property type="match status" value="1"/>
</dbReference>
<dbReference type="Proteomes" id="UP000619376">
    <property type="component" value="Unassembled WGS sequence"/>
</dbReference>
<accession>A0ABQ3JKZ9</accession>
<keyword evidence="3" id="KW-0808">Transferase</keyword>
<dbReference type="Pfam" id="PF00534">
    <property type="entry name" value="Glycos_transf_1"/>
    <property type="match status" value="1"/>
</dbReference>
<reference evidence="4" key="1">
    <citation type="journal article" date="2019" name="Int. J. Syst. Evol. Microbiol.">
        <title>The Global Catalogue of Microorganisms (GCM) 10K type strain sequencing project: providing services to taxonomists for standard genome sequencing and annotation.</title>
        <authorList>
            <consortium name="The Broad Institute Genomics Platform"/>
            <consortium name="The Broad Institute Genome Sequencing Center for Infectious Disease"/>
            <person name="Wu L."/>
            <person name="Ma J."/>
        </authorList>
    </citation>
    <scope>NUCLEOTIDE SEQUENCE [LARGE SCALE GENOMIC DNA]</scope>
    <source>
        <strain evidence="4">CGMCC 1.18437</strain>
    </source>
</reference>
<dbReference type="Gene3D" id="3.40.50.2000">
    <property type="entry name" value="Glycogen Phosphorylase B"/>
    <property type="match status" value="2"/>
</dbReference>
<feature type="domain" description="Glycosyltransferase subfamily 4-like N-terminal" evidence="2">
    <location>
        <begin position="48"/>
        <end position="184"/>
    </location>
</feature>
<comment type="caution">
    <text evidence="3">The sequence shown here is derived from an EMBL/GenBank/DDBJ whole genome shotgun (WGS) entry which is preliminary data.</text>
</comment>
<name>A0ABQ3JKZ9_9DEIO</name>
<proteinExistence type="predicted"/>
<dbReference type="GO" id="GO:0016740">
    <property type="term" value="F:transferase activity"/>
    <property type="evidence" value="ECO:0007669"/>
    <property type="project" value="UniProtKB-KW"/>
</dbReference>
<dbReference type="Pfam" id="PF13439">
    <property type="entry name" value="Glyco_transf_4"/>
    <property type="match status" value="1"/>
</dbReference>
<organism evidence="3 4">
    <name type="scientific">Deinococcus metalli</name>
    <dbReference type="NCBI Taxonomy" id="1141878"/>
    <lineage>
        <taxon>Bacteria</taxon>
        <taxon>Thermotogati</taxon>
        <taxon>Deinococcota</taxon>
        <taxon>Deinococci</taxon>
        <taxon>Deinococcales</taxon>
        <taxon>Deinococcaceae</taxon>
        <taxon>Deinococcus</taxon>
    </lineage>
</organism>
<keyword evidence="4" id="KW-1185">Reference proteome</keyword>